<evidence type="ECO:0000313" key="2">
    <source>
        <dbReference type="EMBL" id="OGM70781.1"/>
    </source>
</evidence>
<feature type="transmembrane region" description="Helical" evidence="1">
    <location>
        <begin position="116"/>
        <end position="132"/>
    </location>
</feature>
<protein>
    <recommendedName>
        <fullName evidence="4">Glycosyltransferase RgtA/B/C/D-like domain-containing protein</fullName>
    </recommendedName>
</protein>
<keyword evidence="1" id="KW-0472">Membrane</keyword>
<feature type="transmembrane region" description="Helical" evidence="1">
    <location>
        <begin position="205"/>
        <end position="227"/>
    </location>
</feature>
<accession>A0A1F8C398</accession>
<feature type="transmembrane region" description="Helical" evidence="1">
    <location>
        <begin position="297"/>
        <end position="315"/>
    </location>
</feature>
<feature type="transmembrane region" description="Helical" evidence="1">
    <location>
        <begin position="383"/>
        <end position="402"/>
    </location>
</feature>
<sequence>MVEKNPLKRVEWLALIVILIFALVVYVPILKGFFQNDEWLAFVLFFVDDQSLLAILKRSLIDTGHFVPLFEVGYRLLIKLFGLNYVPYAAVSLVMHLLVVILVFFTARKFFKEKSLLTFITTAFFALSAAGHQATTWPLINVSTHSAMIFALLSLLAFLEGRLTLTIGLLFASLFFKEIAVGFFVFLPLLNYFFSRDDLGKKLRVTLVFGISGAAYLVVRLTSYLLAQSDTYLFVTQTSSKLDLVKNLLGFPFKAIYETVVPPRFLLLIAHEIGSWLPASLTGLKGTTAFDLFSEQVSLPVVGFLIVSLLVLVYLKNRKKNLDSKFFLVGSLFVVINSFVYALSPQRPDPIPIIDSRNLYFPTFGTSLMLTSLLSMAFNKRKLLILLGTSVLFLINVYWLRWEINSLNQTARVRKAILAQIKAENPQLPERVVFYTESDRSYYGLPESEPIMPFQTNFGLDLFAWYAPTEKFSRGFVDGYYKFFLFELTEQGYRETETGGFGYFRDFGMLKETVDTYGLLDEAVIGYRYHSDTEMLENISLEVRQKL</sequence>
<feature type="transmembrane region" description="Helical" evidence="1">
    <location>
        <begin position="139"/>
        <end position="159"/>
    </location>
</feature>
<evidence type="ECO:0000313" key="3">
    <source>
        <dbReference type="Proteomes" id="UP000178429"/>
    </source>
</evidence>
<dbReference type="Proteomes" id="UP000178429">
    <property type="component" value="Unassembled WGS sequence"/>
</dbReference>
<keyword evidence="1" id="KW-1133">Transmembrane helix</keyword>
<feature type="transmembrane region" description="Helical" evidence="1">
    <location>
        <begin position="85"/>
        <end position="104"/>
    </location>
</feature>
<proteinExistence type="predicted"/>
<evidence type="ECO:0008006" key="4">
    <source>
        <dbReference type="Google" id="ProtNLM"/>
    </source>
</evidence>
<organism evidence="2 3">
    <name type="scientific">Candidatus Woesebacteria bacterium RIFCSPLOWO2_01_FULL_44_14</name>
    <dbReference type="NCBI Taxonomy" id="1802525"/>
    <lineage>
        <taxon>Bacteria</taxon>
        <taxon>Candidatus Woeseibacteriota</taxon>
    </lineage>
</organism>
<evidence type="ECO:0000256" key="1">
    <source>
        <dbReference type="SAM" id="Phobius"/>
    </source>
</evidence>
<gene>
    <name evidence="2" type="ORF">A2975_02735</name>
</gene>
<dbReference type="STRING" id="1802525.A2975_02735"/>
<feature type="transmembrane region" description="Helical" evidence="1">
    <location>
        <begin position="327"/>
        <end position="344"/>
    </location>
</feature>
<feature type="transmembrane region" description="Helical" evidence="1">
    <location>
        <begin position="12"/>
        <end position="33"/>
    </location>
</feature>
<feature type="transmembrane region" description="Helical" evidence="1">
    <location>
        <begin position="359"/>
        <end position="378"/>
    </location>
</feature>
<keyword evidence="1" id="KW-0812">Transmembrane</keyword>
<name>A0A1F8C398_9BACT</name>
<feature type="transmembrane region" description="Helical" evidence="1">
    <location>
        <begin position="165"/>
        <end position="193"/>
    </location>
</feature>
<dbReference type="AlphaFoldDB" id="A0A1F8C398"/>
<dbReference type="EMBL" id="MGHL01000002">
    <property type="protein sequence ID" value="OGM70781.1"/>
    <property type="molecule type" value="Genomic_DNA"/>
</dbReference>
<comment type="caution">
    <text evidence="2">The sequence shown here is derived from an EMBL/GenBank/DDBJ whole genome shotgun (WGS) entry which is preliminary data.</text>
</comment>
<reference evidence="2 3" key="1">
    <citation type="journal article" date="2016" name="Nat. Commun.">
        <title>Thousands of microbial genomes shed light on interconnected biogeochemical processes in an aquifer system.</title>
        <authorList>
            <person name="Anantharaman K."/>
            <person name="Brown C.T."/>
            <person name="Hug L.A."/>
            <person name="Sharon I."/>
            <person name="Castelle C.J."/>
            <person name="Probst A.J."/>
            <person name="Thomas B.C."/>
            <person name="Singh A."/>
            <person name="Wilkins M.J."/>
            <person name="Karaoz U."/>
            <person name="Brodie E.L."/>
            <person name="Williams K.H."/>
            <person name="Hubbard S.S."/>
            <person name="Banfield J.F."/>
        </authorList>
    </citation>
    <scope>NUCLEOTIDE SEQUENCE [LARGE SCALE GENOMIC DNA]</scope>
</reference>